<evidence type="ECO:0000256" key="3">
    <source>
        <dbReference type="ARBA" id="ARBA00022679"/>
    </source>
</evidence>
<comment type="caution">
    <text evidence="9">The sequence shown here is derived from an EMBL/GenBank/DDBJ whole genome shotgun (WGS) entry which is preliminary data.</text>
</comment>
<dbReference type="InterPro" id="IPR003362">
    <property type="entry name" value="Bact_transf"/>
</dbReference>
<evidence type="ECO:0000256" key="1">
    <source>
        <dbReference type="ARBA" id="ARBA00004141"/>
    </source>
</evidence>
<dbReference type="PANTHER" id="PTHR30576:SF0">
    <property type="entry name" value="UNDECAPRENYL-PHOSPHATE N-ACETYLGALACTOSAMINYL 1-PHOSPHATE TRANSFERASE-RELATED"/>
    <property type="match status" value="1"/>
</dbReference>
<protein>
    <submittedName>
        <fullName evidence="9">Sugar transferase</fullName>
    </submittedName>
</protein>
<proteinExistence type="inferred from homology"/>
<organism evidence="9 10">
    <name type="scientific">Ruminococcus turbiniformis</name>
    <dbReference type="NCBI Taxonomy" id="2881258"/>
    <lineage>
        <taxon>Bacteria</taxon>
        <taxon>Bacillati</taxon>
        <taxon>Bacillota</taxon>
        <taxon>Clostridia</taxon>
        <taxon>Eubacteriales</taxon>
        <taxon>Oscillospiraceae</taxon>
        <taxon>Ruminococcus</taxon>
    </lineage>
</organism>
<dbReference type="Pfam" id="PF02397">
    <property type="entry name" value="Bac_transf"/>
    <property type="match status" value="1"/>
</dbReference>
<evidence type="ECO:0000259" key="8">
    <source>
        <dbReference type="Pfam" id="PF02397"/>
    </source>
</evidence>
<dbReference type="Proteomes" id="UP001198151">
    <property type="component" value="Unassembled WGS sequence"/>
</dbReference>
<reference evidence="9 10" key="1">
    <citation type="submission" date="2021-10" db="EMBL/GenBank/DDBJ databases">
        <title>Anaerobic single-cell dispensing facilitates the cultivation of human gut bacteria.</title>
        <authorList>
            <person name="Afrizal A."/>
        </authorList>
    </citation>
    <scope>NUCLEOTIDE SEQUENCE [LARGE SCALE GENOMIC DNA]</scope>
    <source>
        <strain evidence="9 10">CLA-AA-H200</strain>
    </source>
</reference>
<gene>
    <name evidence="9" type="ORF">LKD70_06730</name>
</gene>
<feature type="transmembrane region" description="Helical" evidence="7">
    <location>
        <begin position="262"/>
        <end position="286"/>
    </location>
</feature>
<keyword evidence="4 7" id="KW-0812">Transmembrane</keyword>
<feature type="transmembrane region" description="Helical" evidence="7">
    <location>
        <begin position="80"/>
        <end position="100"/>
    </location>
</feature>
<keyword evidence="3 9" id="KW-0808">Transferase</keyword>
<evidence type="ECO:0000313" key="9">
    <source>
        <dbReference type="EMBL" id="MCC2254136.1"/>
    </source>
</evidence>
<comment type="similarity">
    <text evidence="2">Belongs to the bacterial sugar transferase family.</text>
</comment>
<keyword evidence="5 7" id="KW-1133">Transmembrane helix</keyword>
<keyword evidence="10" id="KW-1185">Reference proteome</keyword>
<evidence type="ECO:0000256" key="7">
    <source>
        <dbReference type="SAM" id="Phobius"/>
    </source>
</evidence>
<evidence type="ECO:0000256" key="5">
    <source>
        <dbReference type="ARBA" id="ARBA00022989"/>
    </source>
</evidence>
<dbReference type="EMBL" id="JAJEQX010000009">
    <property type="protein sequence ID" value="MCC2254136.1"/>
    <property type="molecule type" value="Genomic_DNA"/>
</dbReference>
<feature type="transmembrane region" description="Helical" evidence="7">
    <location>
        <begin position="12"/>
        <end position="33"/>
    </location>
</feature>
<evidence type="ECO:0000256" key="2">
    <source>
        <dbReference type="ARBA" id="ARBA00006464"/>
    </source>
</evidence>
<feature type="transmembrane region" description="Helical" evidence="7">
    <location>
        <begin position="45"/>
        <end position="68"/>
    </location>
</feature>
<evidence type="ECO:0000313" key="10">
    <source>
        <dbReference type="Proteomes" id="UP001198151"/>
    </source>
</evidence>
<dbReference type="PANTHER" id="PTHR30576">
    <property type="entry name" value="COLANIC BIOSYNTHESIS UDP-GLUCOSE LIPID CARRIER TRANSFERASE"/>
    <property type="match status" value="1"/>
</dbReference>
<evidence type="ECO:0000256" key="6">
    <source>
        <dbReference type="ARBA" id="ARBA00023136"/>
    </source>
</evidence>
<dbReference type="RefSeq" id="WP_227707270.1">
    <property type="nucleotide sequence ID" value="NZ_JAJEQX010000009.1"/>
</dbReference>
<accession>A0ABS8FVR1</accession>
<keyword evidence="6 7" id="KW-0472">Membrane</keyword>
<dbReference type="InterPro" id="IPR017475">
    <property type="entry name" value="EPS_sugar_tfrase"/>
</dbReference>
<sequence>MKPNQLEQYKRILRIIAALLVIASVSLAFFFIWTRYYNLRIVFPFYYKGHWVVMAIYVILLFVFFYIYGGLKFGYLKSSSVILSQIIAVVCANVLMYLQISLLSAELEAVVPFLYLTCADFLIIVFWTLIINKVFARLFPPRKLLILYDEYEPQAMLKKMKVRNDRYEIGEVRKVWTLSQEKFEYLAKKYDAVLIYDLHSELRNKILKYCYSESIRVYSTSKISDILVKGAENIHLFDTPILLFRNYGLTFEQKLVKRIMDIVMSSIILVITSPIMLIVAAAIKLYDGGPVMFRQERCTINGKVFRIHKFRSMIVDAEKEGKSIPATDNDPRITPVGRFIRKTRLDELPQMIDILNGNMSMVGPRPERVEHVKKYTEEIAEFDYRLKVKGGLTGYAQIYGKYNTTPYDKLKLDLMYIQNYSVLMDLRLILMTVKIMFMKESTEGFEEKEGQKAQEKEEK</sequence>
<evidence type="ECO:0000256" key="4">
    <source>
        <dbReference type="ARBA" id="ARBA00022692"/>
    </source>
</evidence>
<feature type="domain" description="Bacterial sugar transferase" evidence="8">
    <location>
        <begin position="257"/>
        <end position="437"/>
    </location>
</feature>
<name>A0ABS8FVR1_9FIRM</name>
<dbReference type="GO" id="GO:0016740">
    <property type="term" value="F:transferase activity"/>
    <property type="evidence" value="ECO:0007669"/>
    <property type="project" value="UniProtKB-KW"/>
</dbReference>
<comment type="subcellular location">
    <subcellularLocation>
        <location evidence="1">Membrane</location>
        <topology evidence="1">Multi-pass membrane protein</topology>
    </subcellularLocation>
</comment>
<dbReference type="NCBIfam" id="TIGR03025">
    <property type="entry name" value="EPS_sugtrans"/>
    <property type="match status" value="1"/>
</dbReference>
<feature type="transmembrane region" description="Helical" evidence="7">
    <location>
        <begin position="112"/>
        <end position="135"/>
    </location>
</feature>